<proteinExistence type="predicted"/>
<protein>
    <recommendedName>
        <fullName evidence="7">PTS EIIB type-1 domain-containing protein</fullName>
    </recommendedName>
</protein>
<dbReference type="GO" id="GO:0016301">
    <property type="term" value="F:kinase activity"/>
    <property type="evidence" value="ECO:0007669"/>
    <property type="project" value="UniProtKB-KW"/>
</dbReference>
<dbReference type="Proteomes" id="UP000195609">
    <property type="component" value="Chromosome"/>
</dbReference>
<evidence type="ECO:0000256" key="5">
    <source>
        <dbReference type="ARBA" id="ARBA00022777"/>
    </source>
</evidence>
<evidence type="ECO:0000256" key="1">
    <source>
        <dbReference type="ARBA" id="ARBA00022448"/>
    </source>
</evidence>
<accession>A0AAN1C7H3</accession>
<evidence type="ECO:0000313" key="8">
    <source>
        <dbReference type="EMBL" id="ARY91191.1"/>
    </source>
</evidence>
<dbReference type="PROSITE" id="PS01035">
    <property type="entry name" value="PTS_EIIB_TYPE_1_CYS"/>
    <property type="match status" value="1"/>
</dbReference>
<dbReference type="InterPro" id="IPR036878">
    <property type="entry name" value="Glu_permease_IIB"/>
</dbReference>
<organism evidence="8 9">
    <name type="scientific">Lacticaseibacillus casei</name>
    <name type="common">Lactobacillus casei</name>
    <dbReference type="NCBI Taxonomy" id="1582"/>
    <lineage>
        <taxon>Bacteria</taxon>
        <taxon>Bacillati</taxon>
        <taxon>Bacillota</taxon>
        <taxon>Bacilli</taxon>
        <taxon>Lactobacillales</taxon>
        <taxon>Lactobacillaceae</taxon>
        <taxon>Lacticaseibacillus</taxon>
    </lineage>
</organism>
<feature type="domain" description="PTS EIIB type-1" evidence="7">
    <location>
        <begin position="5"/>
        <end position="92"/>
    </location>
</feature>
<dbReference type="Gene3D" id="3.30.1360.60">
    <property type="entry name" value="Glucose permease domain IIB"/>
    <property type="match status" value="1"/>
</dbReference>
<dbReference type="AlphaFoldDB" id="A0AAN1C7H3"/>
<evidence type="ECO:0000256" key="3">
    <source>
        <dbReference type="ARBA" id="ARBA00022679"/>
    </source>
</evidence>
<evidence type="ECO:0000256" key="6">
    <source>
        <dbReference type="PROSITE-ProRule" id="PRU00421"/>
    </source>
</evidence>
<name>A0AAN1C7H3_LACCA</name>
<feature type="active site" description="Phosphocysteine intermediate; for EIIB activity" evidence="6">
    <location>
        <position position="27"/>
    </location>
</feature>
<dbReference type="GO" id="GO:0009401">
    <property type="term" value="P:phosphoenolpyruvate-dependent sugar phosphotransferase system"/>
    <property type="evidence" value="ECO:0007669"/>
    <property type="project" value="UniProtKB-KW"/>
</dbReference>
<reference evidence="8 9" key="1">
    <citation type="journal article" date="2017" name="Front. Immunol.">
        <title>Complete Genome Sequence of Lactobacillus casei LC5, a Potential Probiotics for Atopic Dermatitis.</title>
        <authorList>
            <person name="Kang J."/>
            <person name="Chung W.H."/>
            <person name="Lim T.J."/>
            <person name="Whon T.W."/>
            <person name="Lim S."/>
            <person name="Nam Y.D."/>
        </authorList>
    </citation>
    <scope>NUCLEOTIDE SEQUENCE [LARGE SCALE GENOMIC DNA]</scope>
    <source>
        <strain evidence="8 9">LC5</strain>
    </source>
</reference>
<dbReference type="InterPro" id="IPR018113">
    <property type="entry name" value="PTrfase_EIIB_Cys"/>
</dbReference>
<keyword evidence="4" id="KW-0598">Phosphotransferase system</keyword>
<gene>
    <name evidence="8" type="ORF">BGL52_05300</name>
</gene>
<evidence type="ECO:0000256" key="2">
    <source>
        <dbReference type="ARBA" id="ARBA00022597"/>
    </source>
</evidence>
<dbReference type="GO" id="GO:0008982">
    <property type="term" value="F:protein-N(PI)-phosphohistidine-sugar phosphotransferase activity"/>
    <property type="evidence" value="ECO:0007669"/>
    <property type="project" value="InterPro"/>
</dbReference>
<keyword evidence="2" id="KW-0762">Sugar transport</keyword>
<evidence type="ECO:0000313" key="9">
    <source>
        <dbReference type="Proteomes" id="UP000195609"/>
    </source>
</evidence>
<evidence type="ECO:0000259" key="7">
    <source>
        <dbReference type="PROSITE" id="PS51098"/>
    </source>
</evidence>
<dbReference type="EMBL" id="CP017065">
    <property type="protein sequence ID" value="ARY91191.1"/>
    <property type="molecule type" value="Genomic_DNA"/>
</dbReference>
<evidence type="ECO:0000256" key="4">
    <source>
        <dbReference type="ARBA" id="ARBA00022683"/>
    </source>
</evidence>
<dbReference type="InterPro" id="IPR050558">
    <property type="entry name" value="PTS_Sugar-Specific_Components"/>
</dbReference>
<dbReference type="PANTHER" id="PTHR30175:SF1">
    <property type="entry name" value="PTS SYSTEM ARBUTIN-, CELLOBIOSE-, AND SALICIN-SPECIFIC EIIBC COMPONENT-RELATED"/>
    <property type="match status" value="1"/>
</dbReference>
<keyword evidence="1" id="KW-0813">Transport</keyword>
<dbReference type="CDD" id="cd00212">
    <property type="entry name" value="PTS_IIB_glc"/>
    <property type="match status" value="1"/>
</dbReference>
<dbReference type="PROSITE" id="PS51098">
    <property type="entry name" value="PTS_EIIB_TYPE_1"/>
    <property type="match status" value="1"/>
</dbReference>
<keyword evidence="3" id="KW-0808">Transferase</keyword>
<keyword evidence="5" id="KW-0418">Kinase</keyword>
<dbReference type="Pfam" id="PF00367">
    <property type="entry name" value="PTS_EIIB"/>
    <property type="match status" value="1"/>
</dbReference>
<dbReference type="InterPro" id="IPR001996">
    <property type="entry name" value="PTS_IIB_1"/>
</dbReference>
<dbReference type="PANTHER" id="PTHR30175">
    <property type="entry name" value="PHOSPHOTRANSFERASE SYSTEM TRANSPORT PROTEIN"/>
    <property type="match status" value="1"/>
</dbReference>
<sequence>MTDHPKITDRIMQAVGGVDNIKSLSHCATRLRFVLIDKTKFNTQQLEQIPEVLSAVSSGDESQVVVGAKVTLSLAKLFVAEFEMLVELTALAETLSERLPASDTEVDSEVVLEACVELAGIVAVF</sequence>
<dbReference type="SUPFAM" id="SSF55604">
    <property type="entry name" value="Glucose permease domain IIB"/>
    <property type="match status" value="1"/>
</dbReference>